<organism evidence="3">
    <name type="scientific">Guillardia theta (strain CCMP2712)</name>
    <name type="common">Cryptophyte</name>
    <dbReference type="NCBI Taxonomy" id="905079"/>
    <lineage>
        <taxon>Eukaryota</taxon>
        <taxon>Cryptophyceae</taxon>
        <taxon>Pyrenomonadales</taxon>
        <taxon>Geminigeraceae</taxon>
        <taxon>Guillardia</taxon>
    </lineage>
</organism>
<dbReference type="EMBL" id="JH992981">
    <property type="protein sequence ID" value="EKX49731.1"/>
    <property type="molecule type" value="Genomic_DNA"/>
</dbReference>
<dbReference type="InterPro" id="IPR036249">
    <property type="entry name" value="Thioredoxin-like_sf"/>
</dbReference>
<dbReference type="SUPFAM" id="SSF47616">
    <property type="entry name" value="GST C-terminal domain-like"/>
    <property type="match status" value="1"/>
</dbReference>
<feature type="domain" description="GST N-terminal" evidence="1">
    <location>
        <begin position="1"/>
        <end position="50"/>
    </location>
</feature>
<dbReference type="OrthoDB" id="414243at2759"/>
<dbReference type="InterPro" id="IPR004046">
    <property type="entry name" value="GST_C"/>
</dbReference>
<reference evidence="5" key="2">
    <citation type="submission" date="2012-11" db="EMBL/GenBank/DDBJ databases">
        <authorList>
            <person name="Kuo A."/>
            <person name="Curtis B.A."/>
            <person name="Tanifuji G."/>
            <person name="Burki F."/>
            <person name="Gruber A."/>
            <person name="Irimia M."/>
            <person name="Maruyama S."/>
            <person name="Arias M.C."/>
            <person name="Ball S.G."/>
            <person name="Gile G.H."/>
            <person name="Hirakawa Y."/>
            <person name="Hopkins J.F."/>
            <person name="Rensing S.A."/>
            <person name="Schmutz J."/>
            <person name="Symeonidi A."/>
            <person name="Elias M."/>
            <person name="Eveleigh R.J."/>
            <person name="Herman E.K."/>
            <person name="Klute M.J."/>
            <person name="Nakayama T."/>
            <person name="Obornik M."/>
            <person name="Reyes-Prieto A."/>
            <person name="Armbrust E.V."/>
            <person name="Aves S.J."/>
            <person name="Beiko R.G."/>
            <person name="Coutinho P."/>
            <person name="Dacks J.B."/>
            <person name="Durnford D.G."/>
            <person name="Fast N.M."/>
            <person name="Green B.R."/>
            <person name="Grisdale C."/>
            <person name="Hempe F."/>
            <person name="Henrissat B."/>
            <person name="Hoppner M.P."/>
            <person name="Ishida K.-I."/>
            <person name="Kim E."/>
            <person name="Koreny L."/>
            <person name="Kroth P.G."/>
            <person name="Liu Y."/>
            <person name="Malik S.-B."/>
            <person name="Maier U.G."/>
            <person name="McRose D."/>
            <person name="Mock T."/>
            <person name="Neilson J.A."/>
            <person name="Onodera N.T."/>
            <person name="Poole A.M."/>
            <person name="Pritham E.J."/>
            <person name="Richards T.A."/>
            <person name="Rocap G."/>
            <person name="Roy S.W."/>
            <person name="Sarai C."/>
            <person name="Schaack S."/>
            <person name="Shirato S."/>
            <person name="Slamovits C.H."/>
            <person name="Spencer D.F."/>
            <person name="Suzuki S."/>
            <person name="Worden A.Z."/>
            <person name="Zauner S."/>
            <person name="Barry K."/>
            <person name="Bell C."/>
            <person name="Bharti A.K."/>
            <person name="Crow J.A."/>
            <person name="Grimwood J."/>
            <person name="Kramer R."/>
            <person name="Lindquist E."/>
            <person name="Lucas S."/>
            <person name="Salamov A."/>
            <person name="McFadden G.I."/>
            <person name="Lane C.E."/>
            <person name="Keeling P.J."/>
            <person name="Gray M.W."/>
            <person name="Grigoriev I.V."/>
            <person name="Archibald J.M."/>
        </authorList>
    </citation>
    <scope>NUCLEOTIDE SEQUENCE</scope>
    <source>
        <strain evidence="5">CCMP2712</strain>
    </source>
</reference>
<dbReference type="GO" id="GO:0006749">
    <property type="term" value="P:glutathione metabolic process"/>
    <property type="evidence" value="ECO:0007669"/>
    <property type="project" value="TreeGrafter"/>
</dbReference>
<protein>
    <recommendedName>
        <fullName evidence="6">GST C-terminal domain-containing protein</fullName>
    </recommendedName>
</protein>
<proteinExistence type="predicted"/>
<dbReference type="GeneID" id="17306360"/>
<accession>L1JMA5</accession>
<dbReference type="PROSITE" id="PS50405">
    <property type="entry name" value="GST_CTER"/>
    <property type="match status" value="1"/>
</dbReference>
<dbReference type="SUPFAM" id="SSF52833">
    <property type="entry name" value="Thioredoxin-like"/>
    <property type="match status" value="1"/>
</dbReference>
<keyword evidence="5" id="KW-1185">Reference proteome</keyword>
<dbReference type="PROSITE" id="PS50404">
    <property type="entry name" value="GST_NTER"/>
    <property type="match status" value="1"/>
</dbReference>
<feature type="domain" description="GST C-terminal" evidence="2">
    <location>
        <begin position="52"/>
        <end position="167"/>
    </location>
</feature>
<dbReference type="PANTHER" id="PTHR11571">
    <property type="entry name" value="GLUTATHIONE S-TRANSFERASE"/>
    <property type="match status" value="1"/>
</dbReference>
<dbReference type="RefSeq" id="XP_005836711.1">
    <property type="nucleotide sequence ID" value="XM_005836654.1"/>
</dbReference>
<evidence type="ECO:0000313" key="4">
    <source>
        <dbReference type="EnsemblProtists" id="EKX49731"/>
    </source>
</evidence>
<evidence type="ECO:0000259" key="1">
    <source>
        <dbReference type="PROSITE" id="PS50404"/>
    </source>
</evidence>
<gene>
    <name evidence="3" type="ORF">GUITHDRAFT_67611</name>
</gene>
<dbReference type="InterPro" id="IPR036282">
    <property type="entry name" value="Glutathione-S-Trfase_C_sf"/>
</dbReference>
<dbReference type="EnsemblProtists" id="EKX49731">
    <property type="protein sequence ID" value="EKX49731"/>
    <property type="gene ID" value="GUITHDRAFT_67611"/>
</dbReference>
<dbReference type="SFLD" id="SFLDS00019">
    <property type="entry name" value="Glutathione_Transferase_(cytos"/>
    <property type="match status" value="1"/>
</dbReference>
<reference evidence="3 5" key="1">
    <citation type="journal article" date="2012" name="Nature">
        <title>Algal genomes reveal evolutionary mosaicism and the fate of nucleomorphs.</title>
        <authorList>
            <consortium name="DOE Joint Genome Institute"/>
            <person name="Curtis B.A."/>
            <person name="Tanifuji G."/>
            <person name="Burki F."/>
            <person name="Gruber A."/>
            <person name="Irimia M."/>
            <person name="Maruyama S."/>
            <person name="Arias M.C."/>
            <person name="Ball S.G."/>
            <person name="Gile G.H."/>
            <person name="Hirakawa Y."/>
            <person name="Hopkins J.F."/>
            <person name="Kuo A."/>
            <person name="Rensing S.A."/>
            <person name="Schmutz J."/>
            <person name="Symeonidi A."/>
            <person name="Elias M."/>
            <person name="Eveleigh R.J."/>
            <person name="Herman E.K."/>
            <person name="Klute M.J."/>
            <person name="Nakayama T."/>
            <person name="Obornik M."/>
            <person name="Reyes-Prieto A."/>
            <person name="Armbrust E.V."/>
            <person name="Aves S.J."/>
            <person name="Beiko R.G."/>
            <person name="Coutinho P."/>
            <person name="Dacks J.B."/>
            <person name="Durnford D.G."/>
            <person name="Fast N.M."/>
            <person name="Green B.R."/>
            <person name="Grisdale C.J."/>
            <person name="Hempel F."/>
            <person name="Henrissat B."/>
            <person name="Hoppner M.P."/>
            <person name="Ishida K."/>
            <person name="Kim E."/>
            <person name="Koreny L."/>
            <person name="Kroth P.G."/>
            <person name="Liu Y."/>
            <person name="Malik S.B."/>
            <person name="Maier U.G."/>
            <person name="McRose D."/>
            <person name="Mock T."/>
            <person name="Neilson J.A."/>
            <person name="Onodera N.T."/>
            <person name="Poole A.M."/>
            <person name="Pritham E.J."/>
            <person name="Richards T.A."/>
            <person name="Rocap G."/>
            <person name="Roy S.W."/>
            <person name="Sarai C."/>
            <person name="Schaack S."/>
            <person name="Shirato S."/>
            <person name="Slamovits C.H."/>
            <person name="Spencer D.F."/>
            <person name="Suzuki S."/>
            <person name="Worden A.Z."/>
            <person name="Zauner S."/>
            <person name="Barry K."/>
            <person name="Bell C."/>
            <person name="Bharti A.K."/>
            <person name="Crow J.A."/>
            <person name="Grimwood J."/>
            <person name="Kramer R."/>
            <person name="Lindquist E."/>
            <person name="Lucas S."/>
            <person name="Salamov A."/>
            <person name="McFadden G.I."/>
            <person name="Lane C.E."/>
            <person name="Keeling P.J."/>
            <person name="Gray M.W."/>
            <person name="Grigoriev I.V."/>
            <person name="Archibald J.M."/>
        </authorList>
    </citation>
    <scope>NUCLEOTIDE SEQUENCE</scope>
    <source>
        <strain evidence="3 5">CCMP2712</strain>
    </source>
</reference>
<dbReference type="CDD" id="cd00570">
    <property type="entry name" value="GST_N_family"/>
    <property type="match status" value="1"/>
</dbReference>
<dbReference type="InterPro" id="IPR050213">
    <property type="entry name" value="GST_superfamily"/>
</dbReference>
<evidence type="ECO:0008006" key="6">
    <source>
        <dbReference type="Google" id="ProtNLM"/>
    </source>
</evidence>
<dbReference type="GO" id="GO:0004364">
    <property type="term" value="F:glutathione transferase activity"/>
    <property type="evidence" value="ECO:0007669"/>
    <property type="project" value="TreeGrafter"/>
</dbReference>
<dbReference type="AlphaFoldDB" id="L1JMA5"/>
<sequence length="167" mass="18643">MYFTTKEYKSFAPFGQMPVLHVKKDDGSEAWLAQSGAIVRYLSKKLGLSGATEEEESMVDMVFEGSKDIMGRKAAVHEGLESTLPDVLTLRMHLEKSEGLLGSKQYFVGDRLTYADVGMFHALYTLQEVGDKYLDRAGYKSLSAFVTRMASLPSLSAYLSSERYLRA</sequence>
<dbReference type="Proteomes" id="UP000011087">
    <property type="component" value="Unassembled WGS sequence"/>
</dbReference>
<dbReference type="InterPro" id="IPR010987">
    <property type="entry name" value="Glutathione-S-Trfase_C-like"/>
</dbReference>
<dbReference type="KEGG" id="gtt:GUITHDRAFT_67611"/>
<dbReference type="OMA" id="EHYVETV"/>
<dbReference type="eggNOG" id="KOG1695">
    <property type="taxonomic scope" value="Eukaryota"/>
</dbReference>
<dbReference type="Gene3D" id="1.20.1050.130">
    <property type="match status" value="1"/>
</dbReference>
<evidence type="ECO:0000313" key="5">
    <source>
        <dbReference type="Proteomes" id="UP000011087"/>
    </source>
</evidence>
<dbReference type="PaxDb" id="55529-EKX49731"/>
<dbReference type="Pfam" id="PF14497">
    <property type="entry name" value="GST_C_3"/>
    <property type="match status" value="1"/>
</dbReference>
<dbReference type="InterPro" id="IPR004045">
    <property type="entry name" value="Glutathione_S-Trfase_N"/>
</dbReference>
<name>L1JMA5_GUITC</name>
<evidence type="ECO:0000259" key="2">
    <source>
        <dbReference type="PROSITE" id="PS50405"/>
    </source>
</evidence>
<dbReference type="STRING" id="905079.L1JMA5"/>
<dbReference type="HOGENOM" id="CLU_1597571_0_0_1"/>
<evidence type="ECO:0000313" key="3">
    <source>
        <dbReference type="EMBL" id="EKX49731.1"/>
    </source>
</evidence>
<reference evidence="4" key="3">
    <citation type="submission" date="2016-03" db="UniProtKB">
        <authorList>
            <consortium name="EnsemblProtists"/>
        </authorList>
    </citation>
    <scope>IDENTIFICATION</scope>
</reference>
<dbReference type="InterPro" id="IPR040079">
    <property type="entry name" value="Glutathione_S-Trfase"/>
</dbReference>